<keyword evidence="5" id="KW-0777">Teichoic acid biosynthesis</keyword>
<evidence type="ECO:0000256" key="4">
    <source>
        <dbReference type="ARBA" id="ARBA00022679"/>
    </source>
</evidence>
<evidence type="ECO:0000256" key="2">
    <source>
        <dbReference type="ARBA" id="ARBA00010488"/>
    </source>
</evidence>
<dbReference type="InterPro" id="IPR043148">
    <property type="entry name" value="TagF_C"/>
</dbReference>
<organism evidence="7 8">
    <name type="scientific">Listeria welshimeri</name>
    <dbReference type="NCBI Taxonomy" id="1643"/>
    <lineage>
        <taxon>Bacteria</taxon>
        <taxon>Bacillati</taxon>
        <taxon>Bacillota</taxon>
        <taxon>Bacilli</taxon>
        <taxon>Bacillales</taxon>
        <taxon>Listeriaceae</taxon>
        <taxon>Listeria</taxon>
    </lineage>
</organism>
<dbReference type="PANTHER" id="PTHR37316">
    <property type="entry name" value="TEICHOIC ACID GLYCEROL-PHOSPHATE PRIMASE"/>
    <property type="match status" value="1"/>
</dbReference>
<sequence length="386" mass="44719">MKKIAIYLYMFAVKITGSLARIFPVQQKVVFLVSFEENPTAIIRQMELAKVKPKTVVFYDPRVNVTNMSLDFIQLKPKNLAQIIPLMFHINTAKVIVTDNYFVELAGLKVRSGVSCIQIWHANGALKKFGWEDKAAQKRTDTDKKRFLEVYKRFTNVLVGSDAMAAIFKKSFLMSESQILKLGIPRTDYFFNEQKLKENYEWTYSKLNLMDKKIILYAPTFRDNELQSTKLHLNITELKAALSNDYQLILKLHPSISQDLEKIEDDFVVYADKEMPIETILPTVDILITDYSSIPFEFALLHKPIIFFTYDLNEYDKARGLSDGFLETIPGPHAFTTTGLIELIKQETFDIERIRSFAAEWNKYSDGFSSERFVLFLKEQLEKQDS</sequence>
<keyword evidence="8" id="KW-1185">Reference proteome</keyword>
<keyword evidence="3" id="KW-1003">Cell membrane</keyword>
<evidence type="ECO:0000256" key="5">
    <source>
        <dbReference type="ARBA" id="ARBA00022944"/>
    </source>
</evidence>
<dbReference type="RefSeq" id="WP_097349762.1">
    <property type="nucleotide sequence ID" value="NZ_NYPG01000001.1"/>
</dbReference>
<keyword evidence="6" id="KW-0472">Membrane</keyword>
<evidence type="ECO:0000256" key="6">
    <source>
        <dbReference type="ARBA" id="ARBA00023136"/>
    </source>
</evidence>
<dbReference type="Gene3D" id="3.40.50.11820">
    <property type="match status" value="1"/>
</dbReference>
<dbReference type="Gene3D" id="3.40.50.12580">
    <property type="match status" value="1"/>
</dbReference>
<protein>
    <submittedName>
        <fullName evidence="7">Teichoic acid biosynthesis protein B</fullName>
    </submittedName>
</protein>
<dbReference type="Pfam" id="PF04464">
    <property type="entry name" value="Glyphos_transf"/>
    <property type="match status" value="1"/>
</dbReference>
<evidence type="ECO:0000313" key="8">
    <source>
        <dbReference type="Proteomes" id="UP000219632"/>
    </source>
</evidence>
<comment type="similarity">
    <text evidence="2">Belongs to the CDP-glycerol glycerophosphotransferase family.</text>
</comment>
<name>A0ABX4IJE4_LISWE</name>
<dbReference type="InterPro" id="IPR043149">
    <property type="entry name" value="TagF_N"/>
</dbReference>
<dbReference type="PANTHER" id="PTHR37316:SF1">
    <property type="entry name" value="TEICHOIC ACID GLYCEROL-PHOSPHATE PRIMASE"/>
    <property type="match status" value="1"/>
</dbReference>
<dbReference type="InterPro" id="IPR051612">
    <property type="entry name" value="Teichoic_Acid_Biosynth"/>
</dbReference>
<dbReference type="EMBL" id="NYPG01000001">
    <property type="protein sequence ID" value="PDK42723.1"/>
    <property type="molecule type" value="Genomic_DNA"/>
</dbReference>
<keyword evidence="4" id="KW-0808">Transferase</keyword>
<dbReference type="SUPFAM" id="SSF53756">
    <property type="entry name" value="UDP-Glycosyltransferase/glycogen phosphorylase"/>
    <property type="match status" value="1"/>
</dbReference>
<evidence type="ECO:0000313" key="7">
    <source>
        <dbReference type="EMBL" id="PDK42723.1"/>
    </source>
</evidence>
<proteinExistence type="inferred from homology"/>
<dbReference type="InterPro" id="IPR007554">
    <property type="entry name" value="Glycerophosphate_synth"/>
</dbReference>
<comment type="subcellular location">
    <subcellularLocation>
        <location evidence="1">Cell membrane</location>
        <topology evidence="1">Peripheral membrane protein</topology>
    </subcellularLocation>
</comment>
<evidence type="ECO:0000256" key="1">
    <source>
        <dbReference type="ARBA" id="ARBA00004202"/>
    </source>
</evidence>
<reference evidence="7 8" key="1">
    <citation type="submission" date="2017-09" db="EMBL/GenBank/DDBJ databases">
        <title>Draft Genomes of 144 Listeria Monocytogenes isolates from foods.</title>
        <authorList>
            <person name="Wu C.H."/>
            <person name="Ng J."/>
            <person name="Kiang D."/>
            <person name="Chen C.-Y."/>
            <person name="Frink S."/>
            <person name="Lafrades M."/>
            <person name="Morales C."/>
            <person name="Park P."/>
            <person name="Zwick M."/>
        </authorList>
    </citation>
    <scope>NUCLEOTIDE SEQUENCE [LARGE SCALE GENOMIC DNA]</scope>
    <source>
        <strain evidence="7 8">CDPHFDLB-F14M01633.75-2</strain>
    </source>
</reference>
<comment type="caution">
    <text evidence="7">The sequence shown here is derived from an EMBL/GenBank/DDBJ whole genome shotgun (WGS) entry which is preliminary data.</text>
</comment>
<accession>A0ABX4IJE4</accession>
<dbReference type="Proteomes" id="UP000219632">
    <property type="component" value="Unassembled WGS sequence"/>
</dbReference>
<gene>
    <name evidence="7" type="ORF">AFZ32_02545</name>
</gene>
<evidence type="ECO:0000256" key="3">
    <source>
        <dbReference type="ARBA" id="ARBA00022475"/>
    </source>
</evidence>